<evidence type="ECO:0000256" key="1">
    <source>
        <dbReference type="ARBA" id="ARBA00001971"/>
    </source>
</evidence>
<dbReference type="GO" id="GO:0020037">
    <property type="term" value="F:heme binding"/>
    <property type="evidence" value="ECO:0007669"/>
    <property type="project" value="InterPro"/>
</dbReference>
<keyword evidence="7" id="KW-1133">Transmembrane helix</keyword>
<keyword evidence="6" id="KW-0560">Oxidoreductase</keyword>
<proteinExistence type="inferred from homology"/>
<keyword evidence="3 5" id="KW-0479">Metal-binding</keyword>
<dbReference type="Proteomes" id="UP001165120">
    <property type="component" value="Unassembled WGS sequence"/>
</dbReference>
<keyword evidence="4 5" id="KW-0408">Iron</keyword>
<dbReference type="AlphaFoldDB" id="A0A9W6SU45"/>
<dbReference type="InterPro" id="IPR002401">
    <property type="entry name" value="Cyt_P450_E_grp-I"/>
</dbReference>
<dbReference type="GO" id="GO:0016705">
    <property type="term" value="F:oxidoreductase activity, acting on paired donors, with incorporation or reduction of molecular oxygen"/>
    <property type="evidence" value="ECO:0007669"/>
    <property type="project" value="InterPro"/>
</dbReference>
<keyword evidence="7" id="KW-0472">Membrane</keyword>
<dbReference type="PANTHER" id="PTHR24305:SF166">
    <property type="entry name" value="CYTOCHROME P450 12A4, MITOCHONDRIAL-RELATED"/>
    <property type="match status" value="1"/>
</dbReference>
<dbReference type="InterPro" id="IPR050121">
    <property type="entry name" value="Cytochrome_P450_monoxygenase"/>
</dbReference>
<evidence type="ECO:0000256" key="2">
    <source>
        <dbReference type="ARBA" id="ARBA00010617"/>
    </source>
</evidence>
<protein>
    <submittedName>
        <fullName evidence="8">Unnamed protein product</fullName>
    </submittedName>
</protein>
<name>A0A9W6SU45_CANBO</name>
<dbReference type="PRINTS" id="PR00385">
    <property type="entry name" value="P450"/>
</dbReference>
<dbReference type="PROSITE" id="PS00086">
    <property type="entry name" value="CYTOCHROME_P450"/>
    <property type="match status" value="1"/>
</dbReference>
<evidence type="ECO:0000256" key="3">
    <source>
        <dbReference type="ARBA" id="ARBA00022723"/>
    </source>
</evidence>
<dbReference type="Pfam" id="PF00067">
    <property type="entry name" value="p450"/>
    <property type="match status" value="1"/>
</dbReference>
<sequence>MIADVIVEYQSIIFGILIPLILFKTIVYPLYFHPLAKIPGPKLAALTKYYILYISWSEQRNNKVEEWHKKYGPIVRVGPNEVDICDVDYLKDIYVGNYDKSSFYTQFTSYDSFNTFSSPTKEPHRKSRKISAKFYSKSHIASSDLQVKFRSVLSKVLKLIHENELKSIDVFLIFQEMAMDVVNDITFGEKYYKPLLNDPFNYGKEIIRQFVNQSEPWFWVTQLPQFFDLVTPKDVKSDTSSTMKWIEDQFNDSKKDLTQDSLVSVLVNGGKDDNAAKSEVFDHVAAGHATTGVTLSYFFWEMAKNPKIQSKLIEELKKINNNQVFDSDNFESHYYDKIEDLPYMNAVVLEVFRLHAAIPGQEPRVVPQKGLHWKGSDETPELMIPPGTVVTVQPWSLHRNEKVFPDALTFSPERWLIDESKPIELENERLKEMNRNMMQFGSGVRMCIGMNIAIAEIKLTVCGILSRFNVELDDSFDYDKAMIMSDKYTTHPAGYATKLIFKPLK</sequence>
<dbReference type="PRINTS" id="PR00463">
    <property type="entry name" value="EP450I"/>
</dbReference>
<dbReference type="Gene3D" id="1.10.630.10">
    <property type="entry name" value="Cytochrome P450"/>
    <property type="match status" value="1"/>
</dbReference>
<evidence type="ECO:0000313" key="9">
    <source>
        <dbReference type="Proteomes" id="UP001165120"/>
    </source>
</evidence>
<comment type="caution">
    <text evidence="8">The sequence shown here is derived from an EMBL/GenBank/DDBJ whole genome shotgun (WGS) entry which is preliminary data.</text>
</comment>
<dbReference type="GO" id="GO:0004497">
    <property type="term" value="F:monooxygenase activity"/>
    <property type="evidence" value="ECO:0007669"/>
    <property type="project" value="UniProtKB-KW"/>
</dbReference>
<feature type="binding site" description="axial binding residue" evidence="5">
    <location>
        <position position="447"/>
    </location>
    <ligand>
        <name>heme</name>
        <dbReference type="ChEBI" id="CHEBI:30413"/>
    </ligand>
    <ligandPart>
        <name>Fe</name>
        <dbReference type="ChEBI" id="CHEBI:18248"/>
    </ligandPart>
</feature>
<organism evidence="8 9">
    <name type="scientific">Candida boidinii</name>
    <name type="common">Yeast</name>
    <dbReference type="NCBI Taxonomy" id="5477"/>
    <lineage>
        <taxon>Eukaryota</taxon>
        <taxon>Fungi</taxon>
        <taxon>Dikarya</taxon>
        <taxon>Ascomycota</taxon>
        <taxon>Saccharomycotina</taxon>
        <taxon>Pichiomycetes</taxon>
        <taxon>Pichiales</taxon>
        <taxon>Pichiaceae</taxon>
        <taxon>Ogataea</taxon>
        <taxon>Ogataea/Candida clade</taxon>
    </lineage>
</organism>
<accession>A0A9W6SU45</accession>
<dbReference type="EMBL" id="BSXN01000080">
    <property type="protein sequence ID" value="GME67004.1"/>
    <property type="molecule type" value="Genomic_DNA"/>
</dbReference>
<dbReference type="InterPro" id="IPR036396">
    <property type="entry name" value="Cyt_P450_sf"/>
</dbReference>
<dbReference type="SUPFAM" id="SSF48264">
    <property type="entry name" value="Cytochrome P450"/>
    <property type="match status" value="1"/>
</dbReference>
<evidence type="ECO:0000313" key="8">
    <source>
        <dbReference type="EMBL" id="GME67004.1"/>
    </source>
</evidence>
<evidence type="ECO:0000256" key="5">
    <source>
        <dbReference type="PIRSR" id="PIRSR602401-1"/>
    </source>
</evidence>
<dbReference type="GO" id="GO:0005506">
    <property type="term" value="F:iron ion binding"/>
    <property type="evidence" value="ECO:0007669"/>
    <property type="project" value="InterPro"/>
</dbReference>
<feature type="transmembrane region" description="Helical" evidence="7">
    <location>
        <begin position="12"/>
        <end position="32"/>
    </location>
</feature>
<dbReference type="InterPro" id="IPR017972">
    <property type="entry name" value="Cyt_P450_CS"/>
</dbReference>
<gene>
    <name evidence="8" type="ORF">Cboi02_000043800</name>
</gene>
<dbReference type="PANTHER" id="PTHR24305">
    <property type="entry name" value="CYTOCHROME P450"/>
    <property type="match status" value="1"/>
</dbReference>
<keyword evidence="5 6" id="KW-0349">Heme</keyword>
<keyword evidence="7" id="KW-0812">Transmembrane</keyword>
<dbReference type="InterPro" id="IPR001128">
    <property type="entry name" value="Cyt_P450"/>
</dbReference>
<keyword evidence="9" id="KW-1185">Reference proteome</keyword>
<reference evidence="8" key="1">
    <citation type="submission" date="2023-04" db="EMBL/GenBank/DDBJ databases">
        <title>Candida boidinii NBRC 10035.</title>
        <authorList>
            <person name="Ichikawa N."/>
            <person name="Sato H."/>
            <person name="Tonouchi N."/>
        </authorList>
    </citation>
    <scope>NUCLEOTIDE SEQUENCE</scope>
    <source>
        <strain evidence="8">NBRC 10035</strain>
    </source>
</reference>
<comment type="cofactor">
    <cofactor evidence="1 5">
        <name>heme</name>
        <dbReference type="ChEBI" id="CHEBI:30413"/>
    </cofactor>
</comment>
<evidence type="ECO:0000256" key="4">
    <source>
        <dbReference type="ARBA" id="ARBA00023004"/>
    </source>
</evidence>
<keyword evidence="6" id="KW-0503">Monooxygenase</keyword>
<evidence type="ECO:0000256" key="6">
    <source>
        <dbReference type="RuleBase" id="RU000461"/>
    </source>
</evidence>
<evidence type="ECO:0000256" key="7">
    <source>
        <dbReference type="SAM" id="Phobius"/>
    </source>
</evidence>
<comment type="similarity">
    <text evidence="2 6">Belongs to the cytochrome P450 family.</text>
</comment>